<dbReference type="EMBL" id="CM055750">
    <property type="protein sequence ID" value="KAJ7994226.1"/>
    <property type="molecule type" value="Genomic_DNA"/>
</dbReference>
<comment type="caution">
    <text evidence="1">The sequence shown here is derived from an EMBL/GenBank/DDBJ whole genome shotgun (WGS) entry which is preliminary data.</text>
</comment>
<proteinExistence type="predicted"/>
<evidence type="ECO:0000313" key="2">
    <source>
        <dbReference type="Proteomes" id="UP001157502"/>
    </source>
</evidence>
<dbReference type="Proteomes" id="UP001157502">
    <property type="component" value="Chromosome 23"/>
</dbReference>
<name>A0ACC2FS97_DALPE</name>
<protein>
    <submittedName>
        <fullName evidence="1">Uncharacterized protein</fullName>
    </submittedName>
</protein>
<accession>A0ACC2FS97</accession>
<reference evidence="1" key="1">
    <citation type="submission" date="2021-05" db="EMBL/GenBank/DDBJ databases">
        <authorList>
            <person name="Pan Q."/>
            <person name="Jouanno E."/>
            <person name="Zahm M."/>
            <person name="Klopp C."/>
            <person name="Cabau C."/>
            <person name="Louis A."/>
            <person name="Berthelot C."/>
            <person name="Parey E."/>
            <person name="Roest Crollius H."/>
            <person name="Montfort J."/>
            <person name="Robinson-Rechavi M."/>
            <person name="Bouchez O."/>
            <person name="Lampietro C."/>
            <person name="Lopez Roques C."/>
            <person name="Donnadieu C."/>
            <person name="Postlethwait J."/>
            <person name="Bobe J."/>
            <person name="Dillon D."/>
            <person name="Chandos A."/>
            <person name="von Hippel F."/>
            <person name="Guiguen Y."/>
        </authorList>
    </citation>
    <scope>NUCLEOTIDE SEQUENCE</scope>
    <source>
        <strain evidence="1">YG-Jan2019</strain>
    </source>
</reference>
<sequence length="308" mass="34305">MQCITETIPRNIYKMMEKIGRSIESVPTHVCGLCCLGPLTFHEEAVGALVSLNQGARRADRTAATFRHGLVFSSRPIRVRERVILRVERCDLNWQGAMRVGFTAVPPTGRALPSLAIPDLTDTPGHWAAPVPEACCLPGSELQFWVSCGGSVYFKKDNSRKQRLLEGLDLSRPLWAMIDVYGQTCTVVLLRSEKKTVFGNRKSCPAAPRNTCQTCRRPTLPNAYKFVNQISDDSHDINISPGLAKPFTLDQENTEDCAVCLSQEACIRLQCGHECLCLQCGPRVIQEFGTCPLCRQKIKSLEQTKRPR</sequence>
<evidence type="ECO:0000313" key="1">
    <source>
        <dbReference type="EMBL" id="KAJ7994226.1"/>
    </source>
</evidence>
<keyword evidence="2" id="KW-1185">Reference proteome</keyword>
<gene>
    <name evidence="1" type="ORF">DPEC_G00263700</name>
</gene>
<organism evidence="1 2">
    <name type="scientific">Dallia pectoralis</name>
    <name type="common">Alaska blackfish</name>
    <dbReference type="NCBI Taxonomy" id="75939"/>
    <lineage>
        <taxon>Eukaryota</taxon>
        <taxon>Metazoa</taxon>
        <taxon>Chordata</taxon>
        <taxon>Craniata</taxon>
        <taxon>Vertebrata</taxon>
        <taxon>Euteleostomi</taxon>
        <taxon>Actinopterygii</taxon>
        <taxon>Neopterygii</taxon>
        <taxon>Teleostei</taxon>
        <taxon>Protacanthopterygii</taxon>
        <taxon>Esociformes</taxon>
        <taxon>Umbridae</taxon>
        <taxon>Dallia</taxon>
    </lineage>
</organism>